<dbReference type="RefSeq" id="WP_035235298.1">
    <property type="nucleotide sequence ID" value="NZ_ARXV01000024.1"/>
</dbReference>
<comment type="caution">
    <text evidence="2">The sequence shown here is derived from an EMBL/GenBank/DDBJ whole genome shotgun (WGS) entry which is preliminary data.</text>
</comment>
<organism evidence="2 3">
    <name type="scientific">Alcanivorax nanhaiticus</name>
    <dbReference type="NCBI Taxonomy" id="1177154"/>
    <lineage>
        <taxon>Bacteria</taxon>
        <taxon>Pseudomonadati</taxon>
        <taxon>Pseudomonadota</taxon>
        <taxon>Gammaproteobacteria</taxon>
        <taxon>Oceanospirillales</taxon>
        <taxon>Alcanivoracaceae</taxon>
        <taxon>Alcanivorax</taxon>
    </lineage>
</organism>
<keyword evidence="3" id="KW-1185">Reference proteome</keyword>
<dbReference type="SUPFAM" id="SSF141868">
    <property type="entry name" value="EAL domain-like"/>
    <property type="match status" value="1"/>
</dbReference>
<dbReference type="OrthoDB" id="9804751at2"/>
<dbReference type="SMART" id="SM00052">
    <property type="entry name" value="EAL"/>
    <property type="match status" value="1"/>
</dbReference>
<evidence type="ECO:0000313" key="3">
    <source>
        <dbReference type="Proteomes" id="UP000029444"/>
    </source>
</evidence>
<feature type="domain" description="EAL" evidence="1">
    <location>
        <begin position="1"/>
        <end position="224"/>
    </location>
</feature>
<dbReference type="PANTHER" id="PTHR33121:SF70">
    <property type="entry name" value="SIGNALING PROTEIN YKOW"/>
    <property type="match status" value="1"/>
</dbReference>
<dbReference type="PATRIC" id="fig|1177154.3.peg.3717"/>
<dbReference type="STRING" id="1177154.Y5S_03714"/>
<sequence length="227" mass="26150">MIIPMFQPIHSTKSGVVVGAEVLNRWFFDEVYYAPGDVRVGIRWEDIDPEVILLLIKNIPAIEARYPRLMINVSEETLESDYRFAAWIAQVERFRALTTVELIIEMTEGVTDASLWKRWDELKVKGIPLVMDDYGYKNSTHERLEAFPWDGCKFDVKRLAALAQKDMKGVRFCQDSDIPLIGEQVETEQLAQQSSWMGVHLQQGYHHGRPALLDGWVKKEKKQAVAK</sequence>
<dbReference type="eggNOG" id="COG2200">
    <property type="taxonomic scope" value="Bacteria"/>
</dbReference>
<proteinExistence type="predicted"/>
<dbReference type="InterPro" id="IPR001633">
    <property type="entry name" value="EAL_dom"/>
</dbReference>
<gene>
    <name evidence="2" type="ORF">Y5S_03714</name>
</gene>
<dbReference type="Pfam" id="PF00563">
    <property type="entry name" value="EAL"/>
    <property type="match status" value="1"/>
</dbReference>
<evidence type="ECO:0000313" key="2">
    <source>
        <dbReference type="EMBL" id="KGD61706.1"/>
    </source>
</evidence>
<dbReference type="Proteomes" id="UP000029444">
    <property type="component" value="Unassembled WGS sequence"/>
</dbReference>
<name>A0A095SAQ7_9GAMM</name>
<dbReference type="InterPro" id="IPR035919">
    <property type="entry name" value="EAL_sf"/>
</dbReference>
<reference evidence="2 3" key="1">
    <citation type="submission" date="2012-09" db="EMBL/GenBank/DDBJ databases">
        <title>Genome Sequence of alkane-degrading Bacterium Alcanivorax sp. 19-m-6.</title>
        <authorList>
            <person name="Lai Q."/>
            <person name="Shao Z."/>
        </authorList>
    </citation>
    <scope>NUCLEOTIDE SEQUENCE [LARGE SCALE GENOMIC DNA]</scope>
    <source>
        <strain evidence="2 3">19-m-6</strain>
    </source>
</reference>
<dbReference type="GO" id="GO:0071111">
    <property type="term" value="F:cyclic-guanylate-specific phosphodiesterase activity"/>
    <property type="evidence" value="ECO:0007669"/>
    <property type="project" value="InterPro"/>
</dbReference>
<dbReference type="Gene3D" id="3.20.20.450">
    <property type="entry name" value="EAL domain"/>
    <property type="match status" value="1"/>
</dbReference>
<accession>A0A095SAQ7</accession>
<dbReference type="PROSITE" id="PS50883">
    <property type="entry name" value="EAL"/>
    <property type="match status" value="1"/>
</dbReference>
<evidence type="ECO:0000259" key="1">
    <source>
        <dbReference type="PROSITE" id="PS50883"/>
    </source>
</evidence>
<dbReference type="EMBL" id="ARXV01000024">
    <property type="protein sequence ID" value="KGD61706.1"/>
    <property type="molecule type" value="Genomic_DNA"/>
</dbReference>
<dbReference type="PANTHER" id="PTHR33121">
    <property type="entry name" value="CYCLIC DI-GMP PHOSPHODIESTERASE PDEF"/>
    <property type="match status" value="1"/>
</dbReference>
<dbReference type="InterPro" id="IPR050706">
    <property type="entry name" value="Cyclic-di-GMP_PDE-like"/>
</dbReference>
<dbReference type="AlphaFoldDB" id="A0A095SAQ7"/>
<protein>
    <recommendedName>
        <fullName evidence="1">EAL domain-containing protein</fullName>
    </recommendedName>
</protein>